<feature type="transmembrane region" description="Helical" evidence="2">
    <location>
        <begin position="27"/>
        <end position="48"/>
    </location>
</feature>
<comment type="caution">
    <text evidence="5">The sequence shown here is derived from an EMBL/GenBank/DDBJ whole genome shotgun (WGS) entry which is preliminary data.</text>
</comment>
<keyword evidence="6" id="KW-1185">Reference proteome</keyword>
<reference evidence="5" key="1">
    <citation type="submission" date="2018-05" db="EMBL/GenBank/DDBJ databases">
        <authorList>
            <consortium name="PulseNet: The National Subtyping Network for Foodborne Disease Surveillance"/>
            <person name="Tarr C.L."/>
            <person name="Trees E."/>
            <person name="Katz L.S."/>
            <person name="Carleton-Romer H.A."/>
            <person name="Stroika S."/>
            <person name="Kucerova Z."/>
            <person name="Roache K.F."/>
            <person name="Sabol A.L."/>
            <person name="Besser J."/>
            <person name="Gerner-Smidt P."/>
        </authorList>
    </citation>
    <scope>NUCLEOTIDE SEQUENCE</scope>
    <source>
        <strain evidence="5">2014D-0197</strain>
        <strain evidence="4 6">PNUSAC001503</strain>
    </source>
</reference>
<evidence type="ECO:0000313" key="6">
    <source>
        <dbReference type="Proteomes" id="UP000535509"/>
    </source>
</evidence>
<accession>A0A5L4ZU12</accession>
<dbReference type="OMA" id="INDEFQE"/>
<dbReference type="RefSeq" id="WP_002849764.1">
    <property type="nucleotide sequence ID" value="NZ_AACCWR020000029.1"/>
</dbReference>
<feature type="domain" description="SPOR" evidence="3">
    <location>
        <begin position="183"/>
        <end position="242"/>
    </location>
</feature>
<dbReference type="AlphaFoldDB" id="A0A5L4ZU12"/>
<organism evidence="5">
    <name type="scientific">Campylobacter fetus</name>
    <dbReference type="NCBI Taxonomy" id="196"/>
    <lineage>
        <taxon>Bacteria</taxon>
        <taxon>Pseudomonadati</taxon>
        <taxon>Campylobacterota</taxon>
        <taxon>Epsilonproteobacteria</taxon>
        <taxon>Campylobacterales</taxon>
        <taxon>Campylobacteraceae</taxon>
        <taxon>Campylobacter</taxon>
    </lineage>
</organism>
<dbReference type="EMBL" id="AACCXK010000002">
    <property type="protein sequence ID" value="EAK0452320.1"/>
    <property type="molecule type" value="Genomic_DNA"/>
</dbReference>
<dbReference type="SUPFAM" id="SSF110997">
    <property type="entry name" value="Sporulation related repeat"/>
    <property type="match status" value="1"/>
</dbReference>
<dbReference type="Proteomes" id="UP000535509">
    <property type="component" value="Unassembled WGS sequence"/>
</dbReference>
<keyword evidence="2" id="KW-1133">Transmembrane helix</keyword>
<evidence type="ECO:0000313" key="5">
    <source>
        <dbReference type="EMBL" id="EAK0452320.1"/>
    </source>
</evidence>
<keyword evidence="2" id="KW-0812">Transmembrane</keyword>
<feature type="region of interest" description="Disordered" evidence="1">
    <location>
        <begin position="131"/>
        <end position="173"/>
    </location>
</feature>
<keyword evidence="2" id="KW-0472">Membrane</keyword>
<dbReference type="EMBL" id="AABTCC010000016">
    <property type="protein sequence ID" value="EAI8859351.1"/>
    <property type="molecule type" value="Genomic_DNA"/>
</dbReference>
<dbReference type="InterPro" id="IPR036680">
    <property type="entry name" value="SPOR-like_sf"/>
</dbReference>
<dbReference type="GO" id="GO:0042834">
    <property type="term" value="F:peptidoglycan binding"/>
    <property type="evidence" value="ECO:0007669"/>
    <property type="project" value="InterPro"/>
</dbReference>
<protein>
    <submittedName>
        <fullName evidence="5">SPOR domain-containing protein</fullName>
    </submittedName>
</protein>
<name>A0A5L4ZU12_CAMFE</name>
<evidence type="ECO:0000313" key="4">
    <source>
        <dbReference type="EMBL" id="EAI8859351.1"/>
    </source>
</evidence>
<dbReference type="Pfam" id="PF05036">
    <property type="entry name" value="SPOR"/>
    <property type="match status" value="1"/>
</dbReference>
<gene>
    <name evidence="5" type="ORF">AAH17_01400</name>
    <name evidence="4" type="ORF">CX802_05860</name>
</gene>
<dbReference type="InterPro" id="IPR007730">
    <property type="entry name" value="SPOR-like_dom"/>
</dbReference>
<evidence type="ECO:0000256" key="2">
    <source>
        <dbReference type="SAM" id="Phobius"/>
    </source>
</evidence>
<sequence>MEENNKGLQDILLDKNEDDKSSKIRKILISVAGLVILFVIVLIVMKLLNGGSPSTDTKEESLALPAEPELRVETNQPATTPNNEIFEQVPIISDTNSKDNFENIVNEYKNNQAAMNNNQTVAAPLKAPESVVPAKDNTPKAETNKNITPKVPTQKKAEPSAKPAQKAAVTKPAKTGNLASGNYIQVASLSKVNSNDPFIKKIKENGFDYHAYETTVNGKNVVKILIGPYNGAELNTNMEKIRKNISSGAFLFKVQ</sequence>
<proteinExistence type="predicted"/>
<dbReference type="GeneID" id="61064964"/>
<evidence type="ECO:0000259" key="3">
    <source>
        <dbReference type="Pfam" id="PF05036"/>
    </source>
</evidence>
<evidence type="ECO:0000256" key="1">
    <source>
        <dbReference type="SAM" id="MobiDB-lite"/>
    </source>
</evidence>